<evidence type="ECO:0000256" key="4">
    <source>
        <dbReference type="ARBA" id="ARBA00022854"/>
    </source>
</evidence>
<feature type="disulfide bond" evidence="6">
    <location>
        <begin position="99"/>
        <end position="106"/>
    </location>
</feature>
<dbReference type="Pfam" id="PF05039">
    <property type="entry name" value="Agouti"/>
    <property type="match status" value="1"/>
</dbReference>
<keyword evidence="2" id="KW-0964">Secreted</keyword>
<dbReference type="GO" id="GO:0005184">
    <property type="term" value="F:neuropeptide hormone activity"/>
    <property type="evidence" value="ECO:0007669"/>
    <property type="project" value="TreeGrafter"/>
</dbReference>
<proteinExistence type="predicted"/>
<dbReference type="PANTHER" id="PTHR16551">
    <property type="entry name" value="AGOUTI RELATED"/>
    <property type="match status" value="1"/>
</dbReference>
<dbReference type="InterPro" id="IPR027300">
    <property type="entry name" value="Agouti_dom"/>
</dbReference>
<dbReference type="AlphaFoldDB" id="A0AAN8L2H6"/>
<dbReference type="Proteomes" id="UP001356427">
    <property type="component" value="Unassembled WGS sequence"/>
</dbReference>
<comment type="subcellular location">
    <subcellularLocation>
        <location evidence="1">Secreted</location>
    </subcellularLocation>
</comment>
<dbReference type="SUPFAM" id="SSF57055">
    <property type="entry name" value="Agouti-related protein"/>
    <property type="match status" value="1"/>
</dbReference>
<keyword evidence="5 6" id="KW-1015">Disulfide bond</keyword>
<feature type="signal peptide" evidence="7">
    <location>
        <begin position="1"/>
        <end position="21"/>
    </location>
</feature>
<feature type="domain" description="Agouti" evidence="8">
    <location>
        <begin position="77"/>
        <end position="115"/>
    </location>
</feature>
<feature type="chain" id="PRO_5042925484" description="Agouti domain-containing protein" evidence="7">
    <location>
        <begin position="22"/>
        <end position="119"/>
    </location>
</feature>
<dbReference type="InterPro" id="IPR007733">
    <property type="entry name" value="Agouti"/>
</dbReference>
<dbReference type="GO" id="GO:0007218">
    <property type="term" value="P:neuropeptide signaling pathway"/>
    <property type="evidence" value="ECO:0007669"/>
    <property type="project" value="TreeGrafter"/>
</dbReference>
<dbReference type="EMBL" id="JAGTTL010000025">
    <property type="protein sequence ID" value="KAK6302393.1"/>
    <property type="molecule type" value="Genomic_DNA"/>
</dbReference>
<dbReference type="PANTHER" id="PTHR16551:SF5">
    <property type="entry name" value="AGOUTI-RELATED PEPTIDE 2"/>
    <property type="match status" value="1"/>
</dbReference>
<evidence type="ECO:0000256" key="7">
    <source>
        <dbReference type="SAM" id="SignalP"/>
    </source>
</evidence>
<keyword evidence="3 7" id="KW-0732">Signal</keyword>
<comment type="caution">
    <text evidence="9">The sequence shown here is derived from an EMBL/GenBank/DDBJ whole genome shotgun (WGS) entry which is preliminary data.</text>
</comment>
<evidence type="ECO:0000256" key="1">
    <source>
        <dbReference type="ARBA" id="ARBA00004613"/>
    </source>
</evidence>
<evidence type="ECO:0000256" key="3">
    <source>
        <dbReference type="ARBA" id="ARBA00022729"/>
    </source>
</evidence>
<protein>
    <recommendedName>
        <fullName evidence="8">Agouti domain-containing protein</fullName>
    </recommendedName>
</protein>
<feature type="disulfide bond" evidence="6">
    <location>
        <begin position="90"/>
        <end position="108"/>
    </location>
</feature>
<organism evidence="9 10">
    <name type="scientific">Coregonus suidteri</name>
    <dbReference type="NCBI Taxonomy" id="861788"/>
    <lineage>
        <taxon>Eukaryota</taxon>
        <taxon>Metazoa</taxon>
        <taxon>Chordata</taxon>
        <taxon>Craniata</taxon>
        <taxon>Vertebrata</taxon>
        <taxon>Euteleostomi</taxon>
        <taxon>Actinopterygii</taxon>
        <taxon>Neopterygii</taxon>
        <taxon>Teleostei</taxon>
        <taxon>Protacanthopterygii</taxon>
        <taxon>Salmoniformes</taxon>
        <taxon>Salmonidae</taxon>
        <taxon>Coregoninae</taxon>
        <taxon>Coregonus</taxon>
    </lineage>
</organism>
<evidence type="ECO:0000256" key="6">
    <source>
        <dbReference type="PROSITE-ProRule" id="PRU00494"/>
    </source>
</evidence>
<evidence type="ECO:0000256" key="5">
    <source>
        <dbReference type="ARBA" id="ARBA00023157"/>
    </source>
</evidence>
<dbReference type="Gene3D" id="4.10.760.10">
    <property type="entry name" value="Agouti domain"/>
    <property type="match status" value="1"/>
</dbReference>
<gene>
    <name evidence="9" type="ORF">J4Q44_G00267480</name>
</gene>
<dbReference type="GO" id="GO:0008343">
    <property type="term" value="P:adult feeding behavior"/>
    <property type="evidence" value="ECO:0007669"/>
    <property type="project" value="TreeGrafter"/>
</dbReference>
<accession>A0AAN8L2H6</accession>
<reference evidence="9 10" key="1">
    <citation type="submission" date="2021-04" db="EMBL/GenBank/DDBJ databases">
        <authorList>
            <person name="De Guttry C."/>
            <person name="Zahm M."/>
            <person name="Klopp C."/>
            <person name="Cabau C."/>
            <person name="Louis A."/>
            <person name="Berthelot C."/>
            <person name="Parey E."/>
            <person name="Roest Crollius H."/>
            <person name="Montfort J."/>
            <person name="Robinson-Rechavi M."/>
            <person name="Bucao C."/>
            <person name="Bouchez O."/>
            <person name="Gislard M."/>
            <person name="Lluch J."/>
            <person name="Milhes M."/>
            <person name="Lampietro C."/>
            <person name="Lopez Roques C."/>
            <person name="Donnadieu C."/>
            <person name="Braasch I."/>
            <person name="Desvignes T."/>
            <person name="Postlethwait J."/>
            <person name="Bobe J."/>
            <person name="Wedekind C."/>
            <person name="Guiguen Y."/>
        </authorList>
    </citation>
    <scope>NUCLEOTIDE SEQUENCE [LARGE SCALE GENOMIC DNA]</scope>
    <source>
        <strain evidence="9">Cs_M1</strain>
        <tissue evidence="9">Blood</tissue>
    </source>
</reference>
<dbReference type="InterPro" id="IPR036836">
    <property type="entry name" value="Agouti_dom_sf"/>
</dbReference>
<comment type="caution">
    <text evidence="6">Lacks conserved residue(s) required for the propagation of feature annotation.</text>
</comment>
<evidence type="ECO:0000256" key="2">
    <source>
        <dbReference type="ARBA" id="ARBA00022525"/>
    </source>
</evidence>
<dbReference type="GO" id="GO:0005615">
    <property type="term" value="C:extracellular space"/>
    <property type="evidence" value="ECO:0007669"/>
    <property type="project" value="TreeGrafter"/>
</dbReference>
<evidence type="ECO:0000259" key="8">
    <source>
        <dbReference type="PROSITE" id="PS51150"/>
    </source>
</evidence>
<evidence type="ECO:0000313" key="10">
    <source>
        <dbReference type="Proteomes" id="UP001356427"/>
    </source>
</evidence>
<feature type="disulfide bond" evidence="6">
    <location>
        <begin position="94"/>
        <end position="115"/>
    </location>
</feature>
<dbReference type="GO" id="GO:0009755">
    <property type="term" value="P:hormone-mediated signaling pathway"/>
    <property type="evidence" value="ECO:0007669"/>
    <property type="project" value="InterPro"/>
</dbReference>
<sequence>MLGKHFFWICLLSVSIPLYFAEDLKRDAHIQHENDSVWRQGKPGRLFARRRISPHQGHHHVAFQKPKPEPAAPPRRCGRLMESCAHHTPCCDPCASCRCRLFNTICHCWRLGPHCPKKT</sequence>
<dbReference type="GO" id="GO:2000253">
    <property type="term" value="P:positive regulation of feeding behavior"/>
    <property type="evidence" value="ECO:0007669"/>
    <property type="project" value="TreeGrafter"/>
</dbReference>
<dbReference type="SMART" id="SM00792">
    <property type="entry name" value="Agouti"/>
    <property type="match status" value="1"/>
</dbReference>
<name>A0AAN8L2H6_9TELE</name>
<evidence type="ECO:0000313" key="9">
    <source>
        <dbReference type="EMBL" id="KAK6302393.1"/>
    </source>
</evidence>
<keyword evidence="10" id="KW-1185">Reference proteome</keyword>
<dbReference type="GO" id="GO:0070996">
    <property type="term" value="F:type 1 melanocortin receptor binding"/>
    <property type="evidence" value="ECO:0007669"/>
    <property type="project" value="TreeGrafter"/>
</dbReference>
<keyword evidence="4" id="KW-0960">Knottin</keyword>
<dbReference type="PROSITE" id="PS51150">
    <property type="entry name" value="AGOUTI_2"/>
    <property type="match status" value="1"/>
</dbReference>